<reference evidence="1 2" key="1">
    <citation type="submission" date="2017-01" db="EMBL/GenBank/DDBJ databases">
        <authorList>
            <person name="Erauso G."/>
        </authorList>
    </citation>
    <scope>NUCLEOTIDE SEQUENCE [LARGE SCALE GENOMIC DNA]</scope>
    <source>
        <strain evidence="1">MESINF1</strain>
    </source>
</reference>
<dbReference type="EMBL" id="LS974202">
    <property type="protein sequence ID" value="SSC14033.1"/>
    <property type="molecule type" value="Genomic_DNA"/>
</dbReference>
<accession>A0A7Z7LHG0</accession>
<dbReference type="InterPro" id="IPR009711">
    <property type="entry name" value="UPF0473"/>
</dbReference>
<proteinExistence type="predicted"/>
<name>A0A7Z7LHG0_9BACT</name>
<dbReference type="Pfam" id="PF06949">
    <property type="entry name" value="DUF1292"/>
    <property type="match status" value="1"/>
</dbReference>
<dbReference type="Proteomes" id="UP000250796">
    <property type="component" value="Chromosome MESINF"/>
</dbReference>
<evidence type="ECO:0000313" key="1">
    <source>
        <dbReference type="EMBL" id="SSC14033.1"/>
    </source>
</evidence>
<gene>
    <name evidence="1" type="ORF">MESINF_2593</name>
</gene>
<evidence type="ECO:0000313" key="2">
    <source>
        <dbReference type="Proteomes" id="UP000250796"/>
    </source>
</evidence>
<keyword evidence="2" id="KW-1185">Reference proteome</keyword>
<sequence>MEERDELELQNCEDCCDGDCDCNHEYEPERFSVTDEEGVEHHFEIIYELEDDGKFYWITQEFFEDEDGEPIEDDDESEYVVFRAEYSENNDPVLYSVDDEEFEKVSAAWNKIVEEMLTQTDDTEEEE</sequence>
<protein>
    <recommendedName>
        <fullName evidence="3">DUF1292 domain-containing protein</fullName>
    </recommendedName>
</protein>
<organism evidence="1 2">
    <name type="scientific">Mesotoga infera</name>
    <dbReference type="NCBI Taxonomy" id="1236046"/>
    <lineage>
        <taxon>Bacteria</taxon>
        <taxon>Thermotogati</taxon>
        <taxon>Thermotogota</taxon>
        <taxon>Thermotogae</taxon>
        <taxon>Kosmotogales</taxon>
        <taxon>Kosmotogaceae</taxon>
        <taxon>Mesotoga</taxon>
    </lineage>
</organism>
<dbReference type="RefSeq" id="WP_169700284.1">
    <property type="nucleotide sequence ID" value="NZ_LS974202.1"/>
</dbReference>
<dbReference type="KEGG" id="minf:MESINF_2593"/>
<dbReference type="AlphaFoldDB" id="A0A7Z7LHG0"/>
<evidence type="ECO:0008006" key="3">
    <source>
        <dbReference type="Google" id="ProtNLM"/>
    </source>
</evidence>